<name>A0ABT1Y5I6_9FIRM</name>
<reference evidence="1 2" key="1">
    <citation type="submission" date="2022-08" db="EMBL/GenBank/DDBJ databases">
        <title>Proteogenomics of the novel Dehalobacterium formicoaceticum strain EZ94 highlights a key role of methyltransferases during anaerobic dichloromethane degradation.</title>
        <authorList>
            <person name="Wasmund K."/>
        </authorList>
    </citation>
    <scope>NUCLEOTIDE SEQUENCE [LARGE SCALE GENOMIC DNA]</scope>
    <source>
        <strain evidence="1 2">EZ94</strain>
    </source>
</reference>
<evidence type="ECO:0000313" key="1">
    <source>
        <dbReference type="EMBL" id="MCR6546133.1"/>
    </source>
</evidence>
<dbReference type="Proteomes" id="UP001524944">
    <property type="component" value="Unassembled WGS sequence"/>
</dbReference>
<keyword evidence="2" id="KW-1185">Reference proteome</keyword>
<dbReference type="Pfam" id="PF13730">
    <property type="entry name" value="HTH_36"/>
    <property type="match status" value="1"/>
</dbReference>
<evidence type="ECO:0000313" key="2">
    <source>
        <dbReference type="Proteomes" id="UP001524944"/>
    </source>
</evidence>
<dbReference type="Gene3D" id="1.10.10.10">
    <property type="entry name" value="Winged helix-like DNA-binding domain superfamily/Winged helix DNA-binding domain"/>
    <property type="match status" value="1"/>
</dbReference>
<dbReference type="EMBL" id="JANPWE010000005">
    <property type="protein sequence ID" value="MCR6546133.1"/>
    <property type="molecule type" value="Genomic_DNA"/>
</dbReference>
<sequence length="88" mass="9785">MNDLTRYRLCAGLHAPASAKLLYCYLLDMAGGRHNSVVISIKNLAKSVGLSRSATSLNLNRLRRLDMIGITPRYSEDGGRLSNQYLMK</sequence>
<gene>
    <name evidence="1" type="ORF">NVS47_11505</name>
</gene>
<dbReference type="RefSeq" id="WP_257913578.1">
    <property type="nucleotide sequence ID" value="NZ_JANPWE010000005.1"/>
</dbReference>
<protein>
    <submittedName>
        <fullName evidence="1">Helix-turn-helix domain-containing protein</fullName>
    </submittedName>
</protein>
<dbReference type="InterPro" id="IPR036388">
    <property type="entry name" value="WH-like_DNA-bd_sf"/>
</dbReference>
<organism evidence="1 2">
    <name type="scientific">Dehalobacterium formicoaceticum</name>
    <dbReference type="NCBI Taxonomy" id="51515"/>
    <lineage>
        <taxon>Bacteria</taxon>
        <taxon>Bacillati</taxon>
        <taxon>Bacillota</taxon>
        <taxon>Clostridia</taxon>
        <taxon>Eubacteriales</taxon>
        <taxon>Peptococcaceae</taxon>
        <taxon>Dehalobacterium</taxon>
    </lineage>
</organism>
<accession>A0ABT1Y5I6</accession>
<proteinExistence type="predicted"/>
<comment type="caution">
    <text evidence="1">The sequence shown here is derived from an EMBL/GenBank/DDBJ whole genome shotgun (WGS) entry which is preliminary data.</text>
</comment>